<keyword evidence="2" id="KW-0479">Metal-binding</keyword>
<dbReference type="GO" id="GO:0000981">
    <property type="term" value="F:DNA-binding transcription factor activity, RNA polymerase II-specific"/>
    <property type="evidence" value="ECO:0007669"/>
    <property type="project" value="TreeGrafter"/>
</dbReference>
<dbReference type="PROSITE" id="PS50157">
    <property type="entry name" value="ZINC_FINGER_C2H2_2"/>
    <property type="match status" value="6"/>
</dbReference>
<dbReference type="Proteomes" id="UP001652625">
    <property type="component" value="Chromosome 03"/>
</dbReference>
<dbReference type="Pfam" id="PF13465">
    <property type="entry name" value="zf-H2C2_2"/>
    <property type="match status" value="1"/>
</dbReference>
<keyword evidence="4 9" id="KW-0863">Zinc-finger</keyword>
<feature type="domain" description="C2H2-type" evidence="10">
    <location>
        <begin position="382"/>
        <end position="409"/>
    </location>
</feature>
<dbReference type="GO" id="GO:0005634">
    <property type="term" value="C:nucleus"/>
    <property type="evidence" value="ECO:0007669"/>
    <property type="project" value="UniProtKB-SubCell"/>
</dbReference>
<keyword evidence="7" id="KW-0804">Transcription</keyword>
<keyword evidence="3" id="KW-0677">Repeat</keyword>
<dbReference type="FunFam" id="3.30.160.60:FF:000303">
    <property type="entry name" value="Zinc finger protein 41"/>
    <property type="match status" value="1"/>
</dbReference>
<reference evidence="11 13" key="1">
    <citation type="journal article" date="2012" name="Mol. Biol. Evol.">
        <title>Molecular signatures of the three stem cell lineages in hydra and the emergence of stem cell function at the base of multicellularity.</title>
        <authorList>
            <person name="Hemmrich G."/>
            <person name="Khalturin K."/>
            <person name="Boehm A.M."/>
            <person name="Puchert M."/>
            <person name="Anton-Erxleben F."/>
            <person name="Wittlieb J."/>
            <person name="Klostermeier U.C."/>
            <person name="Rosenstiel P."/>
            <person name="Oberg H.H."/>
            <person name="Domazet-Loso T."/>
            <person name="Sugimoto T."/>
            <person name="Niwa H."/>
            <person name="Bosch T.C."/>
        </authorList>
    </citation>
    <scope>NUCLEOTIDE SEQUENCE</scope>
    <source>
        <strain evidence="11">AEP</strain>
    </source>
</reference>
<dbReference type="GO" id="GO:0000978">
    <property type="term" value="F:RNA polymerase II cis-regulatory region sequence-specific DNA binding"/>
    <property type="evidence" value="ECO:0007669"/>
    <property type="project" value="TreeGrafter"/>
</dbReference>
<evidence type="ECO:0000313" key="12">
    <source>
        <dbReference type="Proteomes" id="UP001652625"/>
    </source>
</evidence>
<dbReference type="FunFam" id="3.30.160.60:FF:000624">
    <property type="entry name" value="zinc finger protein 697"/>
    <property type="match status" value="1"/>
</dbReference>
<organism evidence="11">
    <name type="scientific">Hydra vulgaris</name>
    <name type="common">Hydra</name>
    <name type="synonym">Hydra attenuata</name>
    <dbReference type="NCBI Taxonomy" id="6087"/>
    <lineage>
        <taxon>Eukaryota</taxon>
        <taxon>Metazoa</taxon>
        <taxon>Cnidaria</taxon>
        <taxon>Hydrozoa</taxon>
        <taxon>Hydroidolina</taxon>
        <taxon>Anthoathecata</taxon>
        <taxon>Aplanulata</taxon>
        <taxon>Hydridae</taxon>
        <taxon>Hydra</taxon>
    </lineage>
</organism>
<accession>I3V7W9</accession>
<evidence type="ECO:0000259" key="10">
    <source>
        <dbReference type="PROSITE" id="PS50157"/>
    </source>
</evidence>
<dbReference type="PROSITE" id="PS00028">
    <property type="entry name" value="ZINC_FINGER_C2H2_1"/>
    <property type="match status" value="6"/>
</dbReference>
<name>I3V7W9_HYDVU</name>
<dbReference type="FunFam" id="3.30.160.60:FF:000512">
    <property type="entry name" value="zinc finger protein 197 isoform X1"/>
    <property type="match status" value="1"/>
</dbReference>
<evidence type="ECO:0000313" key="11">
    <source>
        <dbReference type="EMBL" id="AFK74883.1"/>
    </source>
</evidence>
<dbReference type="GO" id="GO:0008270">
    <property type="term" value="F:zinc ion binding"/>
    <property type="evidence" value="ECO:0007669"/>
    <property type="project" value="UniProtKB-KW"/>
</dbReference>
<dbReference type="OrthoDB" id="8918594at2759"/>
<feature type="domain" description="C2H2-type" evidence="10">
    <location>
        <begin position="326"/>
        <end position="353"/>
    </location>
</feature>
<keyword evidence="12" id="KW-1185">Reference proteome</keyword>
<gene>
    <name evidence="13" type="primary">LOC100203505</name>
</gene>
<dbReference type="PANTHER" id="PTHR23235:SF176">
    <property type="entry name" value="C2H2-TYPE DOMAIN-CONTAINING PROTEIN"/>
    <property type="match status" value="1"/>
</dbReference>
<dbReference type="SMART" id="SM00355">
    <property type="entry name" value="ZnF_C2H2"/>
    <property type="match status" value="6"/>
</dbReference>
<dbReference type="SUPFAM" id="SSF57667">
    <property type="entry name" value="beta-beta-alpha zinc fingers"/>
    <property type="match status" value="3"/>
</dbReference>
<evidence type="ECO:0000256" key="2">
    <source>
        <dbReference type="ARBA" id="ARBA00022723"/>
    </source>
</evidence>
<proteinExistence type="evidence at transcript level"/>
<feature type="domain" description="C2H2-type" evidence="10">
    <location>
        <begin position="410"/>
        <end position="438"/>
    </location>
</feature>
<dbReference type="InterPro" id="IPR013087">
    <property type="entry name" value="Znf_C2H2_type"/>
</dbReference>
<dbReference type="Pfam" id="PF00096">
    <property type="entry name" value="zf-C2H2"/>
    <property type="match status" value="4"/>
</dbReference>
<keyword evidence="6" id="KW-0805">Transcription regulation</keyword>
<reference evidence="13" key="2">
    <citation type="submission" date="2025-05" db="UniProtKB">
        <authorList>
            <consortium name="RefSeq"/>
        </authorList>
    </citation>
    <scope>IDENTIFICATION</scope>
</reference>
<evidence type="ECO:0000256" key="1">
    <source>
        <dbReference type="ARBA" id="ARBA00004123"/>
    </source>
</evidence>
<protein>
    <submittedName>
        <fullName evidence="11">Transcription factor ZNF845</fullName>
    </submittedName>
    <submittedName>
        <fullName evidence="13">Zinc finger protein 16-like</fullName>
    </submittedName>
</protein>
<feature type="domain" description="C2H2-type" evidence="10">
    <location>
        <begin position="298"/>
        <end position="325"/>
    </location>
</feature>
<dbReference type="InterPro" id="IPR036236">
    <property type="entry name" value="Znf_C2H2_sf"/>
</dbReference>
<dbReference type="AlphaFoldDB" id="I3V7W9"/>
<evidence type="ECO:0000313" key="13">
    <source>
        <dbReference type="RefSeq" id="NP_001296714.1"/>
    </source>
</evidence>
<keyword evidence="5" id="KW-0862">Zinc</keyword>
<dbReference type="FunFam" id="3.30.160.60:FF:000130">
    <property type="entry name" value="Spalt-like transcription factor 4"/>
    <property type="match status" value="1"/>
</dbReference>
<dbReference type="PANTHER" id="PTHR23235">
    <property type="entry name" value="KRUEPPEL-LIKE TRANSCRIPTION FACTOR"/>
    <property type="match status" value="1"/>
</dbReference>
<dbReference type="GeneID" id="100203505"/>
<dbReference type="RefSeq" id="NP_001296714.1">
    <property type="nucleotide sequence ID" value="NM_001309785.1"/>
</dbReference>
<dbReference type="EMBL" id="JQ994221">
    <property type="protein sequence ID" value="AFK74883.1"/>
    <property type="molecule type" value="mRNA"/>
</dbReference>
<sequence>MSERDITMPKAFLVKNNRKGGVPTKSEVEEPVLDQQVPYFYHPLYYPPTDYCNTYIPSIWPRHYPDINSWNNYHEKPNNFANSSAIPGLNLPQPLNLGPQIAAPFSHNPFSLNNQPINQQQANVANLFQNHHVQSDQNFQISQFIHQQQHQNFVQQQDQYVNEQEKGKRDLYNEIFDLDSNASKKSHHLLLPNTIANLGNIKQEMMDNDDVLSTDSSNACSESSSNAVVDNIINSAISPTMVKNEQMKNFPPKNLNDLSPKNEDGGDKIYQCEFCNKNFTRSWNYQRHVLIHSGRKPHKCEICPKAFVLAAHLKIHMRIHTGEKPYKCTVCGRGFAQLTNLQRHVLTHTGQKPHRCQHCNKGFVSSSDLRRHIRIHTGEKPYQCQACSKAFTTSGNLQSHVLTHTGVKPYSCSTCKWKFISSSNLRTHIRTHHCNEDNQMVPENLGVPTPLGQEERVYLPSVVKSG</sequence>
<evidence type="ECO:0000256" key="6">
    <source>
        <dbReference type="ARBA" id="ARBA00023015"/>
    </source>
</evidence>
<dbReference type="FunFam" id="3.30.160.60:FF:000352">
    <property type="entry name" value="zinc finger protein 3 homolog"/>
    <property type="match status" value="1"/>
</dbReference>
<feature type="domain" description="C2H2-type" evidence="10">
    <location>
        <begin position="354"/>
        <end position="381"/>
    </location>
</feature>
<comment type="subcellular location">
    <subcellularLocation>
        <location evidence="1">Nucleus</location>
    </subcellularLocation>
</comment>
<evidence type="ECO:0000256" key="4">
    <source>
        <dbReference type="ARBA" id="ARBA00022771"/>
    </source>
</evidence>
<evidence type="ECO:0000256" key="9">
    <source>
        <dbReference type="PROSITE-ProRule" id="PRU00042"/>
    </source>
</evidence>
<dbReference type="Gene3D" id="3.30.160.60">
    <property type="entry name" value="Classic Zinc Finger"/>
    <property type="match status" value="6"/>
</dbReference>
<dbReference type="FunFam" id="3.30.160.60:FF:000065">
    <property type="entry name" value="B-cell CLL/lymphoma 6, member B"/>
    <property type="match status" value="1"/>
</dbReference>
<evidence type="ECO:0000256" key="7">
    <source>
        <dbReference type="ARBA" id="ARBA00023163"/>
    </source>
</evidence>
<keyword evidence="8" id="KW-0539">Nucleus</keyword>
<evidence type="ECO:0000256" key="3">
    <source>
        <dbReference type="ARBA" id="ARBA00022737"/>
    </source>
</evidence>
<feature type="domain" description="C2H2-type" evidence="10">
    <location>
        <begin position="270"/>
        <end position="297"/>
    </location>
</feature>
<evidence type="ECO:0000256" key="5">
    <source>
        <dbReference type="ARBA" id="ARBA00022833"/>
    </source>
</evidence>
<evidence type="ECO:0000256" key="8">
    <source>
        <dbReference type="ARBA" id="ARBA00023242"/>
    </source>
</evidence>